<comment type="similarity">
    <text evidence="3 8">Belongs to the glycosyl hydrolase 62 family.</text>
</comment>
<dbReference type="PROSITE" id="PS00562">
    <property type="entry name" value="CBM1_1"/>
    <property type="match status" value="1"/>
</dbReference>
<comment type="subcellular location">
    <subcellularLocation>
        <location evidence="2 8">Secreted</location>
    </subcellularLocation>
</comment>
<dbReference type="InterPro" id="IPR023296">
    <property type="entry name" value="Glyco_hydro_beta-prop_sf"/>
</dbReference>
<dbReference type="GO" id="GO:0045493">
    <property type="term" value="P:xylan catabolic process"/>
    <property type="evidence" value="ECO:0007669"/>
    <property type="project" value="UniProtKB-UniRule"/>
</dbReference>
<evidence type="ECO:0000256" key="6">
    <source>
        <dbReference type="ARBA" id="ARBA00022801"/>
    </source>
</evidence>
<name>A0A8H5BD78_9AGAR</name>
<comment type="caution">
    <text evidence="10">The sequence shown here is derived from an EMBL/GenBank/DDBJ whole genome shotgun (WGS) entry which is preliminary data.</text>
</comment>
<dbReference type="Pfam" id="PF03664">
    <property type="entry name" value="Glyco_hydro_62"/>
    <property type="match status" value="1"/>
</dbReference>
<evidence type="ECO:0000256" key="5">
    <source>
        <dbReference type="ARBA" id="ARBA00022729"/>
    </source>
</evidence>
<accession>A0A8H5BD78</accession>
<dbReference type="InterPro" id="IPR035971">
    <property type="entry name" value="CBD_sf"/>
</dbReference>
<protein>
    <recommendedName>
        <fullName evidence="8">Alpha-L-arabinofuranosidase</fullName>
        <ecNumber evidence="8">3.2.1.55</ecNumber>
    </recommendedName>
</protein>
<dbReference type="CDD" id="cd08987">
    <property type="entry name" value="GH62"/>
    <property type="match status" value="1"/>
</dbReference>
<dbReference type="Proteomes" id="UP000567179">
    <property type="component" value="Unassembled WGS sequence"/>
</dbReference>
<keyword evidence="6 8" id="KW-0378">Hydrolase</keyword>
<dbReference type="InterPro" id="IPR000254">
    <property type="entry name" value="CBD"/>
</dbReference>
<dbReference type="GO" id="GO:0030248">
    <property type="term" value="F:cellulose binding"/>
    <property type="evidence" value="ECO:0007669"/>
    <property type="project" value="InterPro"/>
</dbReference>
<organism evidence="10 11">
    <name type="scientific">Psilocybe cf. subviscida</name>
    <dbReference type="NCBI Taxonomy" id="2480587"/>
    <lineage>
        <taxon>Eukaryota</taxon>
        <taxon>Fungi</taxon>
        <taxon>Dikarya</taxon>
        <taxon>Basidiomycota</taxon>
        <taxon>Agaricomycotina</taxon>
        <taxon>Agaricomycetes</taxon>
        <taxon>Agaricomycetidae</taxon>
        <taxon>Agaricales</taxon>
        <taxon>Agaricineae</taxon>
        <taxon>Strophariaceae</taxon>
        <taxon>Psilocybe</taxon>
    </lineage>
</organism>
<gene>
    <name evidence="10" type="ORF">D9619_000219</name>
</gene>
<keyword evidence="11" id="KW-1185">Reference proteome</keyword>
<dbReference type="Gene3D" id="2.115.10.20">
    <property type="entry name" value="Glycosyl hydrolase domain, family 43"/>
    <property type="match status" value="1"/>
</dbReference>
<dbReference type="PANTHER" id="PTHR40631:SF2">
    <property type="entry name" value="ALPHA-L-ARABINOFURANOSIDASE"/>
    <property type="match status" value="1"/>
</dbReference>
<dbReference type="GO" id="GO:0046556">
    <property type="term" value="F:alpha-L-arabinofuranosidase activity"/>
    <property type="evidence" value="ECO:0007669"/>
    <property type="project" value="UniProtKB-UniRule"/>
</dbReference>
<feature type="domain" description="CBM1" evidence="9">
    <location>
        <begin position="118"/>
        <end position="154"/>
    </location>
</feature>
<dbReference type="PANTHER" id="PTHR40631">
    <property type="entry name" value="ALPHA-L-ARABINOFURANOSIDASE AXHA-2-RELATED"/>
    <property type="match status" value="1"/>
</dbReference>
<keyword evidence="4 8" id="KW-0964">Secreted</keyword>
<dbReference type="OrthoDB" id="3156236at2759"/>
<dbReference type="GO" id="GO:0005576">
    <property type="term" value="C:extracellular region"/>
    <property type="evidence" value="ECO:0007669"/>
    <property type="project" value="UniProtKB-SubCell"/>
</dbReference>
<dbReference type="GO" id="GO:0046373">
    <property type="term" value="P:L-arabinose metabolic process"/>
    <property type="evidence" value="ECO:0007669"/>
    <property type="project" value="UniProtKB-UniRule"/>
</dbReference>
<dbReference type="SUPFAM" id="SSF75005">
    <property type="entry name" value="Arabinanase/levansucrase/invertase"/>
    <property type="match status" value="1"/>
</dbReference>
<dbReference type="EC" id="3.2.1.55" evidence="8"/>
<evidence type="ECO:0000256" key="2">
    <source>
        <dbReference type="ARBA" id="ARBA00004613"/>
    </source>
</evidence>
<evidence type="ECO:0000313" key="11">
    <source>
        <dbReference type="Proteomes" id="UP000567179"/>
    </source>
</evidence>
<keyword evidence="5 8" id="KW-0732">Signal</keyword>
<sequence length="505" mass="55683">MFVRHLSNRSHTLPIPLKQISRRQPTVSYDSCNMGDRFRRMIHCAPFSNDVESDLGRRYQLMLNILQYPSISQIINHLWLAIRPGFGHATGFYDTWSPRLLMLRKVFALLALCAAVQAQSPVNGRCGGQGWTGPTTCVSGSTCVYSNPWYSQCQLASGGGGTTTTTPRLTTVRVTTTSPVTQPTGTVSLPSSFKWSSSGPLIGPKSDSRNVKGIKDPSVVYHSGKWHVFASIATAAGYNLVYISFTDWSNAGSASFYYLDQAPLGSGYRAAPQVFFFAPQNLWYLVYQNGNAAYSTNPDISNPSGWTAPKTFYSGMPTIIKTNIGNGYWVDMWVICDSLNCHLFSSDDNGHLYRSQTSLSKFPTGMGEPVIAMQDSNINRLWEASNVYHVQNSKTPYLLLIEAIGSDNRRYFRSWTSSSIAGPWIALADSESNPFARASNVVFSGATWTKDISHGEMIRASNDQTLTINPCNIRYLYQGFNPSAGGDYDALPYKLGLLTQTNSAC</sequence>
<dbReference type="EMBL" id="JAACJJ010000028">
    <property type="protein sequence ID" value="KAF5321200.1"/>
    <property type="molecule type" value="Genomic_DNA"/>
</dbReference>
<comment type="catalytic activity">
    <reaction evidence="1 8">
        <text>Hydrolysis of terminal non-reducing alpha-L-arabinofuranoside residues in alpha-L-arabinosides.</text>
        <dbReference type="EC" id="3.2.1.55"/>
    </reaction>
</comment>
<evidence type="ECO:0000256" key="3">
    <source>
        <dbReference type="ARBA" id="ARBA00007396"/>
    </source>
</evidence>
<dbReference type="InterPro" id="IPR005193">
    <property type="entry name" value="GH62_arabinosidase"/>
</dbReference>
<reference evidence="10 11" key="1">
    <citation type="journal article" date="2020" name="ISME J.">
        <title>Uncovering the hidden diversity of litter-decomposition mechanisms in mushroom-forming fungi.</title>
        <authorList>
            <person name="Floudas D."/>
            <person name="Bentzer J."/>
            <person name="Ahren D."/>
            <person name="Johansson T."/>
            <person name="Persson P."/>
            <person name="Tunlid A."/>
        </authorList>
    </citation>
    <scope>NUCLEOTIDE SEQUENCE [LARGE SCALE GENOMIC DNA]</scope>
    <source>
        <strain evidence="10 11">CBS 101986</strain>
    </source>
</reference>
<evidence type="ECO:0000313" key="10">
    <source>
        <dbReference type="EMBL" id="KAF5321200.1"/>
    </source>
</evidence>
<evidence type="ECO:0000256" key="8">
    <source>
        <dbReference type="RuleBase" id="RU368117"/>
    </source>
</evidence>
<proteinExistence type="inferred from homology"/>
<dbReference type="SUPFAM" id="SSF57180">
    <property type="entry name" value="Cellulose-binding domain"/>
    <property type="match status" value="1"/>
</dbReference>
<evidence type="ECO:0000256" key="4">
    <source>
        <dbReference type="ARBA" id="ARBA00022525"/>
    </source>
</evidence>
<keyword evidence="7 8" id="KW-0326">Glycosidase</keyword>
<evidence type="ECO:0000256" key="7">
    <source>
        <dbReference type="ARBA" id="ARBA00023295"/>
    </source>
</evidence>
<dbReference type="SMART" id="SM00236">
    <property type="entry name" value="fCBD"/>
    <property type="match status" value="1"/>
</dbReference>
<dbReference type="Pfam" id="PF00734">
    <property type="entry name" value="CBM_1"/>
    <property type="match status" value="1"/>
</dbReference>
<evidence type="ECO:0000259" key="9">
    <source>
        <dbReference type="PROSITE" id="PS51164"/>
    </source>
</evidence>
<dbReference type="AlphaFoldDB" id="A0A8H5BD78"/>
<comment type="function">
    <text evidence="8">Alpha-L-arabinofuranosidase involved in the hydrolysis of xylan, a major structural heterogeneous polysaccharide found in plant biomass representing the second most abundant polysaccharide in the biosphere, after cellulose.</text>
</comment>
<evidence type="ECO:0000256" key="1">
    <source>
        <dbReference type="ARBA" id="ARBA00001462"/>
    </source>
</evidence>
<dbReference type="PROSITE" id="PS51164">
    <property type="entry name" value="CBM1_2"/>
    <property type="match status" value="1"/>
</dbReference>